<dbReference type="EMBL" id="NBWU01000001">
    <property type="protein sequence ID" value="PCE66451.1"/>
    <property type="molecule type" value="Genomic_DNA"/>
</dbReference>
<dbReference type="Proteomes" id="UP000219559">
    <property type="component" value="Unassembled WGS sequence"/>
</dbReference>
<organism evidence="9 10">
    <name type="scientific">Sediminicola luteus</name>
    <dbReference type="NCBI Taxonomy" id="319238"/>
    <lineage>
        <taxon>Bacteria</taxon>
        <taxon>Pseudomonadati</taxon>
        <taxon>Bacteroidota</taxon>
        <taxon>Flavobacteriia</taxon>
        <taxon>Flavobacteriales</taxon>
        <taxon>Flavobacteriaceae</taxon>
        <taxon>Sediminicola</taxon>
    </lineage>
</organism>
<protein>
    <recommendedName>
        <fullName evidence="6">RNA polymerase sigma factor</fullName>
    </recommendedName>
</protein>
<dbReference type="GO" id="GO:0003677">
    <property type="term" value="F:DNA binding"/>
    <property type="evidence" value="ECO:0007669"/>
    <property type="project" value="UniProtKB-KW"/>
</dbReference>
<keyword evidence="4 6" id="KW-0238">DNA-binding</keyword>
<dbReference type="InterPro" id="IPR014284">
    <property type="entry name" value="RNA_pol_sigma-70_dom"/>
</dbReference>
<dbReference type="Gene3D" id="1.10.10.10">
    <property type="entry name" value="Winged helix-like DNA-binding domain superfamily/Winged helix DNA-binding domain"/>
    <property type="match status" value="1"/>
</dbReference>
<feature type="domain" description="RNA polymerase sigma factor 70 region 4 type 2" evidence="8">
    <location>
        <begin position="122"/>
        <end position="174"/>
    </location>
</feature>
<evidence type="ECO:0000313" key="9">
    <source>
        <dbReference type="EMBL" id="PCE66451.1"/>
    </source>
</evidence>
<accession>A0A2A4GDF4</accession>
<name>A0A2A4GDF4_9FLAO</name>
<dbReference type="GO" id="GO:0016987">
    <property type="term" value="F:sigma factor activity"/>
    <property type="evidence" value="ECO:0007669"/>
    <property type="project" value="UniProtKB-KW"/>
</dbReference>
<dbReference type="OrthoDB" id="1027298at2"/>
<evidence type="ECO:0000256" key="2">
    <source>
        <dbReference type="ARBA" id="ARBA00023015"/>
    </source>
</evidence>
<comment type="caution">
    <text evidence="9">The sequence shown here is derived from an EMBL/GenBank/DDBJ whole genome shotgun (WGS) entry which is preliminary data.</text>
</comment>
<dbReference type="PANTHER" id="PTHR43133">
    <property type="entry name" value="RNA POLYMERASE ECF-TYPE SIGMA FACTO"/>
    <property type="match status" value="1"/>
</dbReference>
<dbReference type="PROSITE" id="PS01063">
    <property type="entry name" value="SIGMA70_ECF"/>
    <property type="match status" value="1"/>
</dbReference>
<evidence type="ECO:0000256" key="5">
    <source>
        <dbReference type="ARBA" id="ARBA00023163"/>
    </source>
</evidence>
<dbReference type="InterPro" id="IPR013325">
    <property type="entry name" value="RNA_pol_sigma_r2"/>
</dbReference>
<dbReference type="Pfam" id="PF08281">
    <property type="entry name" value="Sigma70_r4_2"/>
    <property type="match status" value="1"/>
</dbReference>
<dbReference type="PANTHER" id="PTHR43133:SF51">
    <property type="entry name" value="RNA POLYMERASE SIGMA FACTOR"/>
    <property type="match status" value="1"/>
</dbReference>
<dbReference type="InterPro" id="IPR007627">
    <property type="entry name" value="RNA_pol_sigma70_r2"/>
</dbReference>
<evidence type="ECO:0000259" key="7">
    <source>
        <dbReference type="Pfam" id="PF04542"/>
    </source>
</evidence>
<dbReference type="NCBIfam" id="TIGR02937">
    <property type="entry name" value="sigma70-ECF"/>
    <property type="match status" value="1"/>
</dbReference>
<evidence type="ECO:0000256" key="4">
    <source>
        <dbReference type="ARBA" id="ARBA00023125"/>
    </source>
</evidence>
<dbReference type="Pfam" id="PF04542">
    <property type="entry name" value="Sigma70_r2"/>
    <property type="match status" value="1"/>
</dbReference>
<dbReference type="InterPro" id="IPR000838">
    <property type="entry name" value="RNA_pol_sigma70_ECF_CS"/>
</dbReference>
<keyword evidence="3 6" id="KW-0731">Sigma factor</keyword>
<comment type="similarity">
    <text evidence="1 6">Belongs to the sigma-70 factor family. ECF subfamily.</text>
</comment>
<evidence type="ECO:0000256" key="6">
    <source>
        <dbReference type="RuleBase" id="RU000716"/>
    </source>
</evidence>
<proteinExistence type="inferred from homology"/>
<dbReference type="SUPFAM" id="SSF88659">
    <property type="entry name" value="Sigma3 and sigma4 domains of RNA polymerase sigma factors"/>
    <property type="match status" value="1"/>
</dbReference>
<evidence type="ECO:0000313" key="10">
    <source>
        <dbReference type="Proteomes" id="UP000219559"/>
    </source>
</evidence>
<dbReference type="InterPro" id="IPR013249">
    <property type="entry name" value="RNA_pol_sigma70_r4_t2"/>
</dbReference>
<gene>
    <name evidence="9" type="ORF">B7P33_03920</name>
</gene>
<dbReference type="InterPro" id="IPR039425">
    <property type="entry name" value="RNA_pol_sigma-70-like"/>
</dbReference>
<dbReference type="InterPro" id="IPR036388">
    <property type="entry name" value="WH-like_DNA-bd_sf"/>
</dbReference>
<dbReference type="GO" id="GO:0006352">
    <property type="term" value="P:DNA-templated transcription initiation"/>
    <property type="evidence" value="ECO:0007669"/>
    <property type="project" value="InterPro"/>
</dbReference>
<dbReference type="CDD" id="cd06171">
    <property type="entry name" value="Sigma70_r4"/>
    <property type="match status" value="1"/>
</dbReference>
<dbReference type="AlphaFoldDB" id="A0A2A4GDF4"/>
<dbReference type="RefSeq" id="WP_097441973.1">
    <property type="nucleotide sequence ID" value="NZ_NBWU01000001.1"/>
</dbReference>
<evidence type="ECO:0000259" key="8">
    <source>
        <dbReference type="Pfam" id="PF08281"/>
    </source>
</evidence>
<keyword evidence="5 6" id="KW-0804">Transcription</keyword>
<dbReference type="SUPFAM" id="SSF88946">
    <property type="entry name" value="Sigma2 domain of RNA polymerase sigma factors"/>
    <property type="match status" value="1"/>
</dbReference>
<reference evidence="9 10" key="1">
    <citation type="submission" date="2017-04" db="EMBL/GenBank/DDBJ databases">
        <title>A new member of the family Flavobacteriaceae isolated from ascidians.</title>
        <authorList>
            <person name="Chen L."/>
        </authorList>
    </citation>
    <scope>NUCLEOTIDE SEQUENCE [LARGE SCALE GENOMIC DNA]</scope>
    <source>
        <strain evidence="9 10">HQA918</strain>
    </source>
</reference>
<keyword evidence="2 6" id="KW-0805">Transcription regulation</keyword>
<dbReference type="InterPro" id="IPR013324">
    <property type="entry name" value="RNA_pol_sigma_r3/r4-like"/>
</dbReference>
<evidence type="ECO:0000256" key="3">
    <source>
        <dbReference type="ARBA" id="ARBA00023082"/>
    </source>
</evidence>
<keyword evidence="10" id="KW-1185">Reference proteome</keyword>
<dbReference type="Gene3D" id="1.10.1740.10">
    <property type="match status" value="1"/>
</dbReference>
<feature type="domain" description="RNA polymerase sigma-70 region 2" evidence="7">
    <location>
        <begin position="24"/>
        <end position="92"/>
    </location>
</feature>
<evidence type="ECO:0000256" key="1">
    <source>
        <dbReference type="ARBA" id="ARBA00010641"/>
    </source>
</evidence>
<sequence>MNQLHEQDCIEAVLKGDSRAYAPLVTQYQSMVYGIGLNVLKDAAQAEDLAQEVFIKAYKSLGSFEGKSKFSTWLYRIAYYAALDAKKKRDRRGVQAWEEVHEKKMGESPALEGHWEEDPKKRMIKTAMGLLPADQKTIIELFYFEELSLKEIAQALGMSDNNVKVKLHRARKRLYTALEGQKQTLIAE</sequence>